<dbReference type="Pfam" id="PF05485">
    <property type="entry name" value="THAP"/>
    <property type="match status" value="1"/>
</dbReference>
<evidence type="ECO:0000259" key="8">
    <source>
        <dbReference type="PROSITE" id="PS50950"/>
    </source>
</evidence>
<evidence type="ECO:0000256" key="4">
    <source>
        <dbReference type="ARBA" id="ARBA00023125"/>
    </source>
</evidence>
<dbReference type="EMBL" id="KK852567">
    <property type="protein sequence ID" value="KDR21184.1"/>
    <property type="molecule type" value="Genomic_DNA"/>
</dbReference>
<dbReference type="Gene3D" id="3.30.160.60">
    <property type="entry name" value="Classic Zinc Finger"/>
    <property type="match status" value="1"/>
</dbReference>
<dbReference type="InParanoid" id="A0A067RNA7"/>
<feature type="domain" description="C2H2-type" evidence="7">
    <location>
        <begin position="395"/>
        <end position="423"/>
    </location>
</feature>
<keyword evidence="2 5" id="KW-0863">Zinc-finger</keyword>
<dbReference type="InterPro" id="IPR036236">
    <property type="entry name" value="Znf_C2H2_sf"/>
</dbReference>
<dbReference type="PROSITE" id="PS50950">
    <property type="entry name" value="ZF_THAP"/>
    <property type="match status" value="1"/>
</dbReference>
<dbReference type="InterPro" id="IPR006612">
    <property type="entry name" value="THAP_Znf"/>
</dbReference>
<dbReference type="SUPFAM" id="SSF57667">
    <property type="entry name" value="beta-beta-alpha zinc fingers"/>
    <property type="match status" value="2"/>
</dbReference>
<dbReference type="InterPro" id="IPR013087">
    <property type="entry name" value="Znf_C2H2_type"/>
</dbReference>
<evidence type="ECO:0000259" key="7">
    <source>
        <dbReference type="PROSITE" id="PS50157"/>
    </source>
</evidence>
<dbReference type="OrthoDB" id="7683421at2759"/>
<feature type="domain" description="THAP-type" evidence="8">
    <location>
        <begin position="1"/>
        <end position="86"/>
    </location>
</feature>
<evidence type="ECO:0000256" key="5">
    <source>
        <dbReference type="PROSITE-ProRule" id="PRU00042"/>
    </source>
</evidence>
<evidence type="ECO:0000256" key="2">
    <source>
        <dbReference type="ARBA" id="ARBA00022771"/>
    </source>
</evidence>
<organism evidence="9 10">
    <name type="scientific">Zootermopsis nevadensis</name>
    <name type="common">Dampwood termite</name>
    <dbReference type="NCBI Taxonomy" id="136037"/>
    <lineage>
        <taxon>Eukaryota</taxon>
        <taxon>Metazoa</taxon>
        <taxon>Ecdysozoa</taxon>
        <taxon>Arthropoda</taxon>
        <taxon>Hexapoda</taxon>
        <taxon>Insecta</taxon>
        <taxon>Pterygota</taxon>
        <taxon>Neoptera</taxon>
        <taxon>Polyneoptera</taxon>
        <taxon>Dictyoptera</taxon>
        <taxon>Blattodea</taxon>
        <taxon>Blattoidea</taxon>
        <taxon>Termitoidae</taxon>
        <taxon>Termopsidae</taxon>
        <taxon>Zootermopsis</taxon>
    </lineage>
</organism>
<evidence type="ECO:0000256" key="6">
    <source>
        <dbReference type="PROSITE-ProRule" id="PRU00309"/>
    </source>
</evidence>
<accession>A0A067RNA7</accession>
<evidence type="ECO:0000313" key="10">
    <source>
        <dbReference type="Proteomes" id="UP000027135"/>
    </source>
</evidence>
<dbReference type="SMART" id="SM00692">
    <property type="entry name" value="DM3"/>
    <property type="match status" value="1"/>
</dbReference>
<keyword evidence="3" id="KW-0862">Zinc</keyword>
<evidence type="ECO:0000256" key="3">
    <source>
        <dbReference type="ARBA" id="ARBA00022833"/>
    </source>
</evidence>
<dbReference type="PANTHER" id="PTHR46600">
    <property type="entry name" value="THAP DOMAIN-CONTAINING"/>
    <property type="match status" value="1"/>
</dbReference>
<dbReference type="SUPFAM" id="SSF57716">
    <property type="entry name" value="Glucocorticoid receptor-like (DNA-binding domain)"/>
    <property type="match status" value="1"/>
</dbReference>
<dbReference type="SMART" id="SM00980">
    <property type="entry name" value="THAP"/>
    <property type="match status" value="1"/>
</dbReference>
<dbReference type="SMART" id="SM00355">
    <property type="entry name" value="ZnF_C2H2"/>
    <property type="match status" value="4"/>
</dbReference>
<dbReference type="Proteomes" id="UP000027135">
    <property type="component" value="Unassembled WGS sequence"/>
</dbReference>
<keyword evidence="4 6" id="KW-0238">DNA-binding</keyword>
<evidence type="ECO:0000313" key="9">
    <source>
        <dbReference type="EMBL" id="KDR21184.1"/>
    </source>
</evidence>
<keyword evidence="1" id="KW-0479">Metal-binding</keyword>
<dbReference type="AlphaFoldDB" id="A0A067RNA7"/>
<feature type="domain" description="C2H2-type" evidence="7">
    <location>
        <begin position="298"/>
        <end position="321"/>
    </location>
</feature>
<dbReference type="GO" id="GO:0043565">
    <property type="term" value="F:sequence-specific DNA binding"/>
    <property type="evidence" value="ECO:0007669"/>
    <property type="project" value="InterPro"/>
</dbReference>
<dbReference type="PROSITE" id="PS50157">
    <property type="entry name" value="ZINC_FINGER_C2H2_2"/>
    <property type="match status" value="3"/>
</dbReference>
<dbReference type="GO" id="GO:0008270">
    <property type="term" value="F:zinc ion binding"/>
    <property type="evidence" value="ECO:0007669"/>
    <property type="project" value="UniProtKB-KW"/>
</dbReference>
<sequence length="598" mass="68428">MVIYNCCAISCGNNRTNRPGLKFFRLPCNSSERMWEWIVNLGRVDLLSKDMNELCSYIVCAEHFEMHYFLNEQRRKLVHNAVPTIFNHYSHDGDVPLILETLNRIQNEAAALDGCDEHIQEPAQCSQKFPEETKSLAVNSQRGATKSYKCQLCNEIFLSAHELFSHELKNHEHVGTSQTNQIKKPSLQMRGQCEEIFSSKNGVYQTEIHDRNPRAEALNMRNSHKEQTGICNMGQEQDGNEQAEQKPEEQYRCRLCTEIFSSLSDSLQHEIKHGREVDANTDNVNSKQDTTEEHISVYMCHLCKKIFSSETDVSMHEIRKHGSVTSDQNVYVVSEELFTSGSDSQDHNKEPEFLQQGDDYFESSISKKEEGSASETIKFPERMTSSTSQETPLPYKCHTCGKSFETKCHLFYHDLEVHVGITKPGNVQSTTSNEGGMKRIAKRTLEQKPMKVKVKEKQKVDAPKAKQLTIKKIWKADARDRIIEKIIMKERIIKGKGMKTKVEGEKLHEHIQKNIEVFTGKSPWKEKSDEIGGENKVVVQSGQTQQRTFVIIKKGSQSGEGNQKVSLDVITNYVLSQSQVKQFLMNDGDWYKELCKTI</sequence>
<name>A0A067RNA7_ZOONE</name>
<dbReference type="PANTHER" id="PTHR46600:SF11">
    <property type="entry name" value="THAP DOMAIN-CONTAINING PROTEIN 10"/>
    <property type="match status" value="1"/>
</dbReference>
<dbReference type="InterPro" id="IPR026516">
    <property type="entry name" value="THAP1/10"/>
</dbReference>
<reference evidence="9 10" key="1">
    <citation type="journal article" date="2014" name="Nat. Commun.">
        <title>Molecular traces of alternative social organization in a termite genome.</title>
        <authorList>
            <person name="Terrapon N."/>
            <person name="Li C."/>
            <person name="Robertson H.M."/>
            <person name="Ji L."/>
            <person name="Meng X."/>
            <person name="Booth W."/>
            <person name="Chen Z."/>
            <person name="Childers C.P."/>
            <person name="Glastad K.M."/>
            <person name="Gokhale K."/>
            <person name="Gowin J."/>
            <person name="Gronenberg W."/>
            <person name="Hermansen R.A."/>
            <person name="Hu H."/>
            <person name="Hunt B.G."/>
            <person name="Huylmans A.K."/>
            <person name="Khalil S.M."/>
            <person name="Mitchell R.D."/>
            <person name="Munoz-Torres M.C."/>
            <person name="Mustard J.A."/>
            <person name="Pan H."/>
            <person name="Reese J.T."/>
            <person name="Scharf M.E."/>
            <person name="Sun F."/>
            <person name="Vogel H."/>
            <person name="Xiao J."/>
            <person name="Yang W."/>
            <person name="Yang Z."/>
            <person name="Yang Z."/>
            <person name="Zhou J."/>
            <person name="Zhu J."/>
            <person name="Brent C.S."/>
            <person name="Elsik C.G."/>
            <person name="Goodisman M.A."/>
            <person name="Liberles D.A."/>
            <person name="Roe R.M."/>
            <person name="Vargo E.L."/>
            <person name="Vilcinskas A."/>
            <person name="Wang J."/>
            <person name="Bornberg-Bauer E."/>
            <person name="Korb J."/>
            <person name="Zhang G."/>
            <person name="Liebig J."/>
        </authorList>
    </citation>
    <scope>NUCLEOTIDE SEQUENCE [LARGE SCALE GENOMIC DNA]</scope>
    <source>
        <tissue evidence="9">Whole organism</tissue>
    </source>
</reference>
<keyword evidence="10" id="KW-1185">Reference proteome</keyword>
<protein>
    <submittedName>
        <fullName evidence="9">THAP domain-containing protein 3</fullName>
    </submittedName>
</protein>
<evidence type="ECO:0000256" key="1">
    <source>
        <dbReference type="ARBA" id="ARBA00022723"/>
    </source>
</evidence>
<dbReference type="PROSITE" id="PS00028">
    <property type="entry name" value="ZINC_FINGER_C2H2_1"/>
    <property type="match status" value="4"/>
</dbReference>
<feature type="domain" description="C2H2-type" evidence="7">
    <location>
        <begin position="148"/>
        <end position="178"/>
    </location>
</feature>
<proteinExistence type="predicted"/>
<gene>
    <name evidence="9" type="ORF">L798_03590</name>
</gene>